<comment type="caution">
    <text evidence="2">The sequence shown here is derived from an EMBL/GenBank/DDBJ whole genome shotgun (WGS) entry which is preliminary data.</text>
</comment>
<dbReference type="Gene3D" id="3.40.630.30">
    <property type="match status" value="1"/>
</dbReference>
<protein>
    <submittedName>
        <fullName evidence="2">GNAT family N-acetyltransferase</fullName>
    </submittedName>
</protein>
<dbReference type="SUPFAM" id="SSF55729">
    <property type="entry name" value="Acyl-CoA N-acyltransferases (Nat)"/>
    <property type="match status" value="1"/>
</dbReference>
<organism evidence="2 3">
    <name type="scientific">Pseudomonas chlororaphis</name>
    <dbReference type="NCBI Taxonomy" id="587753"/>
    <lineage>
        <taxon>Bacteria</taxon>
        <taxon>Pseudomonadati</taxon>
        <taxon>Pseudomonadota</taxon>
        <taxon>Gammaproteobacteria</taxon>
        <taxon>Pseudomonadales</taxon>
        <taxon>Pseudomonadaceae</taxon>
        <taxon>Pseudomonas</taxon>
    </lineage>
</organism>
<sequence length="166" mass="19042">MNLVELHPAQRDELECLENLMQFYLYELSEWLPITLGRHGLFPLQPLLEYWRQAATRPYLIRVDGELAGFATVDDKVRLAEAQYNLGYWFISRRFRGRGIGRQALRQLLAATPGQWQVMHLEANRPAREFWGRVIPPLSNGAFSCQPANADGYPCILYGFRAGDSA</sequence>
<evidence type="ECO:0000313" key="3">
    <source>
        <dbReference type="Proteomes" id="UP000185578"/>
    </source>
</evidence>
<evidence type="ECO:0000313" key="2">
    <source>
        <dbReference type="EMBL" id="OLF53964.1"/>
    </source>
</evidence>
<dbReference type="PROSITE" id="PS51186">
    <property type="entry name" value="GNAT"/>
    <property type="match status" value="1"/>
</dbReference>
<name>A0A1Q8EQ94_9PSED</name>
<dbReference type="GO" id="GO:0016747">
    <property type="term" value="F:acyltransferase activity, transferring groups other than amino-acyl groups"/>
    <property type="evidence" value="ECO:0007669"/>
    <property type="project" value="InterPro"/>
</dbReference>
<reference evidence="2 3" key="1">
    <citation type="submission" date="2016-12" db="EMBL/GenBank/DDBJ databases">
        <authorList>
            <person name="Song W.-J."/>
            <person name="Kurnit D.M."/>
        </authorList>
    </citation>
    <scope>NUCLEOTIDE SEQUENCE [LARGE SCALE GENOMIC DNA]</scope>
    <source>
        <strain evidence="2 3">PCL1601</strain>
    </source>
</reference>
<dbReference type="OrthoDB" id="8479334at2"/>
<accession>A0A1Q8EQ94</accession>
<dbReference type="AlphaFoldDB" id="A0A1Q8EQ94"/>
<dbReference type="InterPro" id="IPR000182">
    <property type="entry name" value="GNAT_dom"/>
</dbReference>
<gene>
    <name evidence="2" type="ORF">BTN82_12960</name>
</gene>
<keyword evidence="2" id="KW-0808">Transferase</keyword>
<proteinExistence type="predicted"/>
<dbReference type="InterPro" id="IPR016181">
    <property type="entry name" value="Acyl_CoA_acyltransferase"/>
</dbReference>
<dbReference type="EMBL" id="MSCT01000010">
    <property type="protein sequence ID" value="OLF53964.1"/>
    <property type="molecule type" value="Genomic_DNA"/>
</dbReference>
<dbReference type="Proteomes" id="UP000185578">
    <property type="component" value="Unassembled WGS sequence"/>
</dbReference>
<evidence type="ECO:0000259" key="1">
    <source>
        <dbReference type="PROSITE" id="PS51186"/>
    </source>
</evidence>
<dbReference type="RefSeq" id="WP_075119510.1">
    <property type="nucleotide sequence ID" value="NZ_MSCT01000010.1"/>
</dbReference>
<dbReference type="Pfam" id="PF00583">
    <property type="entry name" value="Acetyltransf_1"/>
    <property type="match status" value="1"/>
</dbReference>
<feature type="domain" description="N-acetyltransferase" evidence="1">
    <location>
        <begin position="4"/>
        <end position="166"/>
    </location>
</feature>